<evidence type="ECO:0000313" key="4">
    <source>
        <dbReference type="Proteomes" id="UP000298545"/>
    </source>
</evidence>
<keyword evidence="1" id="KW-0812">Transmembrane</keyword>
<dbReference type="KEGG" id="alf:CFBP5473_11855"/>
<dbReference type="Proteomes" id="UP000298545">
    <property type="component" value="Chromosome circular"/>
</dbReference>
<evidence type="ECO:0000313" key="3">
    <source>
        <dbReference type="EMBL" id="QYA06010.1"/>
    </source>
</evidence>
<dbReference type="STRING" id="1367849.GCA_000518585_04508"/>
<keyword evidence="5" id="KW-1185">Reference proteome</keyword>
<reference evidence="3 5" key="2">
    <citation type="submission" date="2021-03" db="EMBL/GenBank/DDBJ databases">
        <title>Rapid diversification of plasmids in a genus of pathogenic and nitrogen fixing bacteria.</title>
        <authorList>
            <person name="Weisberg A.J."/>
            <person name="Miller M."/>
            <person name="Ream W."/>
            <person name="Grunwald N.J."/>
            <person name="Chang J.H."/>
        </authorList>
    </citation>
    <scope>NUCLEOTIDE SEQUENCE [LARGE SCALE GENOMIC DNA]</scope>
    <source>
        <strain evidence="3 5">AF3.44</strain>
    </source>
</reference>
<organism evidence="2 4">
    <name type="scientific">Agrobacterium larrymoorei</name>
    <dbReference type="NCBI Taxonomy" id="160699"/>
    <lineage>
        <taxon>Bacteria</taxon>
        <taxon>Pseudomonadati</taxon>
        <taxon>Pseudomonadota</taxon>
        <taxon>Alphaproteobacteria</taxon>
        <taxon>Hyphomicrobiales</taxon>
        <taxon>Rhizobiaceae</taxon>
        <taxon>Rhizobium/Agrobacterium group</taxon>
        <taxon>Agrobacterium</taxon>
    </lineage>
</organism>
<name>A0A4D7DW94_9HYPH</name>
<keyword evidence="1" id="KW-0472">Membrane</keyword>
<evidence type="ECO:0000256" key="1">
    <source>
        <dbReference type="SAM" id="Phobius"/>
    </source>
</evidence>
<accession>A0A4D7DW94</accession>
<protein>
    <submittedName>
        <fullName evidence="2">Uncharacterized protein</fullName>
    </submittedName>
</protein>
<dbReference type="RefSeq" id="WP_027677016.1">
    <property type="nucleotide sequence ID" value="NZ_CP039691.1"/>
</dbReference>
<evidence type="ECO:0000313" key="2">
    <source>
        <dbReference type="EMBL" id="QCI98526.1"/>
    </source>
</evidence>
<feature type="transmembrane region" description="Helical" evidence="1">
    <location>
        <begin position="60"/>
        <end position="82"/>
    </location>
</feature>
<dbReference type="EMBL" id="CP072167">
    <property type="protein sequence ID" value="QYA06010.1"/>
    <property type="molecule type" value="Genomic_DNA"/>
</dbReference>
<gene>
    <name evidence="2" type="ORF">CFBP5473_11855</name>
    <name evidence="3" type="ORF">J5285_07875</name>
</gene>
<dbReference type="EMBL" id="CP039691">
    <property type="protein sequence ID" value="QCI98526.1"/>
    <property type="molecule type" value="Genomic_DNA"/>
</dbReference>
<dbReference type="OrthoDB" id="9028383at2"/>
<evidence type="ECO:0000313" key="5">
    <source>
        <dbReference type="Proteomes" id="UP000826513"/>
    </source>
</evidence>
<sequence>MKKTIGAAIFTIWVLVASAFITHLWLTRPDMFPTFPPTLAEKLVSLYGAENAEQVSDLEIIIGFGFSIPLIALITFISLRALRYLKHS</sequence>
<reference evidence="2 4" key="1">
    <citation type="submission" date="2019-04" db="EMBL/GenBank/DDBJ databases">
        <title>Complete genome sequence of Agrobacterium larrymoorei CFBP5473.</title>
        <authorList>
            <person name="Haryono M."/>
            <person name="Chou L."/>
            <person name="Lin Y.-C."/>
            <person name="Lai E.-M."/>
            <person name="Kuo C.-H."/>
        </authorList>
    </citation>
    <scope>NUCLEOTIDE SEQUENCE [LARGE SCALE GENOMIC DNA]</scope>
    <source>
        <strain evidence="2 4">CFBP5473</strain>
    </source>
</reference>
<dbReference type="AlphaFoldDB" id="A0A4D7DW94"/>
<keyword evidence="1" id="KW-1133">Transmembrane helix</keyword>
<proteinExistence type="predicted"/>
<dbReference type="Proteomes" id="UP000826513">
    <property type="component" value="Chromosome 1"/>
</dbReference>